<accession>A0A1V3X8X8</accession>
<evidence type="ECO:0000313" key="2">
    <source>
        <dbReference type="Proteomes" id="UP000189229"/>
    </source>
</evidence>
<proteinExistence type="predicted"/>
<evidence type="ECO:0000313" key="1">
    <source>
        <dbReference type="EMBL" id="OOK75577.1"/>
    </source>
</evidence>
<reference evidence="1 2" key="1">
    <citation type="submission" date="2017-02" db="EMBL/GenBank/DDBJ databases">
        <title>Complete genome sequences of Mycobacterium kansasii strains isolated from rhesus macaques.</title>
        <authorList>
            <person name="Panda A."/>
            <person name="Nagaraj S."/>
            <person name="Zhao X."/>
            <person name="Tettelin H."/>
            <person name="Detolla L.J."/>
        </authorList>
    </citation>
    <scope>NUCLEOTIDE SEQUENCE [LARGE SCALE GENOMIC DNA]</scope>
    <source>
        <strain evidence="1 2">11-3813</strain>
    </source>
</reference>
<organism evidence="1 2">
    <name type="scientific">Mycobacterium kansasii</name>
    <dbReference type="NCBI Taxonomy" id="1768"/>
    <lineage>
        <taxon>Bacteria</taxon>
        <taxon>Bacillati</taxon>
        <taxon>Actinomycetota</taxon>
        <taxon>Actinomycetes</taxon>
        <taxon>Mycobacteriales</taxon>
        <taxon>Mycobacteriaceae</taxon>
        <taxon>Mycobacterium</taxon>
    </lineage>
</organism>
<sequence length="54" mass="6339">MTALQPGTTNAEWVREVFRRVFDERDFSHAQDFWSDESVDYFLATGESVRGQRP</sequence>
<dbReference type="Proteomes" id="UP000189229">
    <property type="component" value="Unassembled WGS sequence"/>
</dbReference>
<gene>
    <name evidence="1" type="ORF">BZL30_3722</name>
</gene>
<dbReference type="AlphaFoldDB" id="A0A1V3X8X8"/>
<protein>
    <submittedName>
        <fullName evidence="1">Uncharacterized protein</fullName>
    </submittedName>
</protein>
<dbReference type="EMBL" id="MVBM01000003">
    <property type="protein sequence ID" value="OOK75577.1"/>
    <property type="molecule type" value="Genomic_DNA"/>
</dbReference>
<name>A0A1V3X8X8_MYCKA</name>
<comment type="caution">
    <text evidence="1">The sequence shown here is derived from an EMBL/GenBank/DDBJ whole genome shotgun (WGS) entry which is preliminary data.</text>
</comment>